<dbReference type="Proteomes" id="UP000095672">
    <property type="component" value="Chromosome"/>
</dbReference>
<dbReference type="KEGG" id="micc:AUP74_01019"/>
<evidence type="ECO:0000313" key="2">
    <source>
        <dbReference type="EMBL" id="AOS96484.1"/>
    </source>
</evidence>
<name>A0A1C9W5Q4_9GAMM</name>
<keyword evidence="3" id="KW-1185">Reference proteome</keyword>
<dbReference type="InterPro" id="IPR007235">
    <property type="entry name" value="Glyco_trans_28_C"/>
</dbReference>
<gene>
    <name evidence="2" type="ORF">AUP74_01019</name>
</gene>
<dbReference type="OrthoDB" id="7186565at2"/>
<dbReference type="Gene3D" id="3.40.50.2000">
    <property type="entry name" value="Glycogen Phosphorylase B"/>
    <property type="match status" value="1"/>
</dbReference>
<dbReference type="EMBL" id="CP014143">
    <property type="protein sequence ID" value="AOS96484.1"/>
    <property type="molecule type" value="Genomic_DNA"/>
</dbReference>
<dbReference type="Pfam" id="PF04101">
    <property type="entry name" value="Glyco_tran_28_C"/>
    <property type="match status" value="1"/>
</dbReference>
<sequence length="170" mass="19212">MSLILLTTGTRAPFDRFVRIVDDWAGKNANARIVGQIGRGRYRPRHIEAKPFLDSSEYRALARDCTLILSHAGMGSVLSALEYGKPLLMMPRDQQLGECISDHQFGTARRMACLPGIYIAHNAAELIRRLDTHHSLIAPEKPQKNTRQLELAQFVTDFIEQHHEPEPLES</sequence>
<evidence type="ECO:0000259" key="1">
    <source>
        <dbReference type="Pfam" id="PF04101"/>
    </source>
</evidence>
<dbReference type="STRING" id="1769779.AUP74_01019"/>
<dbReference type="AlphaFoldDB" id="A0A1C9W5Q4"/>
<dbReference type="GO" id="GO:0016758">
    <property type="term" value="F:hexosyltransferase activity"/>
    <property type="evidence" value="ECO:0007669"/>
    <property type="project" value="InterPro"/>
</dbReference>
<dbReference type="SUPFAM" id="SSF53756">
    <property type="entry name" value="UDP-Glycosyltransferase/glycogen phosphorylase"/>
    <property type="match status" value="1"/>
</dbReference>
<evidence type="ECO:0000313" key="3">
    <source>
        <dbReference type="Proteomes" id="UP000095672"/>
    </source>
</evidence>
<feature type="domain" description="Glycosyl transferase family 28 C-terminal" evidence="1">
    <location>
        <begin position="4"/>
        <end position="158"/>
    </location>
</feature>
<organism evidence="2 3">
    <name type="scientific">Microbulbifer aggregans</name>
    <dbReference type="NCBI Taxonomy" id="1769779"/>
    <lineage>
        <taxon>Bacteria</taxon>
        <taxon>Pseudomonadati</taxon>
        <taxon>Pseudomonadota</taxon>
        <taxon>Gammaproteobacteria</taxon>
        <taxon>Cellvibrionales</taxon>
        <taxon>Microbulbiferaceae</taxon>
        <taxon>Microbulbifer</taxon>
    </lineage>
</organism>
<protein>
    <recommendedName>
        <fullName evidence="1">Glycosyl transferase family 28 C-terminal domain-containing protein</fullName>
    </recommendedName>
</protein>
<proteinExistence type="predicted"/>
<accession>A0A1C9W5Q4</accession>
<dbReference type="RefSeq" id="WP_069946616.1">
    <property type="nucleotide sequence ID" value="NZ_CP014143.1"/>
</dbReference>
<reference evidence="3" key="1">
    <citation type="submission" date="2016-01" db="EMBL/GenBank/DDBJ databases">
        <title>Complete genome sequence of Microbulbifer sp. CCB-MM1, a halophile isolated from Matang Mangrove Forest, Perak.</title>
        <authorList>
            <person name="Moh T.H."/>
            <person name="Dinesh B."/>
            <person name="Lau N.-S."/>
            <person name="Go F."/>
            <person name="Alexander Chong S.-C."/>
        </authorList>
    </citation>
    <scope>NUCLEOTIDE SEQUENCE [LARGE SCALE GENOMIC DNA]</scope>
    <source>
        <strain evidence="3">CCB-MM1</strain>
    </source>
</reference>